<evidence type="ECO:0000313" key="3">
    <source>
        <dbReference type="Proteomes" id="UP000765509"/>
    </source>
</evidence>
<feature type="compositionally biased region" description="Polar residues" evidence="1">
    <location>
        <begin position="554"/>
        <end position="563"/>
    </location>
</feature>
<feature type="compositionally biased region" description="Polar residues" evidence="1">
    <location>
        <begin position="1"/>
        <end position="28"/>
    </location>
</feature>
<accession>A0A9Q3BTP7</accession>
<feature type="compositionally biased region" description="Polar residues" evidence="1">
    <location>
        <begin position="123"/>
        <end position="135"/>
    </location>
</feature>
<feature type="compositionally biased region" description="Basic and acidic residues" evidence="1">
    <location>
        <begin position="689"/>
        <end position="698"/>
    </location>
</feature>
<dbReference type="OrthoDB" id="2507854at2759"/>
<reference evidence="2" key="1">
    <citation type="submission" date="2021-03" db="EMBL/GenBank/DDBJ databases">
        <title>Draft genome sequence of rust myrtle Austropuccinia psidii MF-1, a brazilian biotype.</title>
        <authorList>
            <person name="Quecine M.C."/>
            <person name="Pachon D.M.R."/>
            <person name="Bonatelli M.L."/>
            <person name="Correr F.H."/>
            <person name="Franceschini L.M."/>
            <person name="Leite T.F."/>
            <person name="Margarido G.R.A."/>
            <person name="Almeida C.A."/>
            <person name="Ferrarezi J.A."/>
            <person name="Labate C.A."/>
        </authorList>
    </citation>
    <scope>NUCLEOTIDE SEQUENCE</scope>
    <source>
        <strain evidence="2">MF-1</strain>
    </source>
</reference>
<feature type="compositionally biased region" description="Low complexity" evidence="1">
    <location>
        <begin position="193"/>
        <end position="207"/>
    </location>
</feature>
<evidence type="ECO:0000256" key="1">
    <source>
        <dbReference type="SAM" id="MobiDB-lite"/>
    </source>
</evidence>
<feature type="compositionally biased region" description="Polar residues" evidence="1">
    <location>
        <begin position="607"/>
        <end position="621"/>
    </location>
</feature>
<protein>
    <submittedName>
        <fullName evidence="2">Uncharacterized protein</fullName>
    </submittedName>
</protein>
<feature type="region of interest" description="Disordered" evidence="1">
    <location>
        <begin position="759"/>
        <end position="782"/>
    </location>
</feature>
<dbReference type="AlphaFoldDB" id="A0A9Q3BTP7"/>
<feature type="compositionally biased region" description="Polar residues" evidence="1">
    <location>
        <begin position="92"/>
        <end position="103"/>
    </location>
</feature>
<name>A0A9Q3BTP7_9BASI</name>
<feature type="compositionally biased region" description="Polar residues" evidence="1">
    <location>
        <begin position="44"/>
        <end position="61"/>
    </location>
</feature>
<feature type="region of interest" description="Disordered" evidence="1">
    <location>
        <begin position="1"/>
        <end position="135"/>
    </location>
</feature>
<comment type="caution">
    <text evidence="2">The sequence shown here is derived from an EMBL/GenBank/DDBJ whole genome shotgun (WGS) entry which is preliminary data.</text>
</comment>
<evidence type="ECO:0000313" key="2">
    <source>
        <dbReference type="EMBL" id="MBW0472231.1"/>
    </source>
</evidence>
<gene>
    <name evidence="2" type="ORF">O181_011946</name>
</gene>
<dbReference type="EMBL" id="AVOT02003015">
    <property type="protein sequence ID" value="MBW0472231.1"/>
    <property type="molecule type" value="Genomic_DNA"/>
</dbReference>
<keyword evidence="3" id="KW-1185">Reference proteome</keyword>
<proteinExistence type="predicted"/>
<feature type="compositionally biased region" description="Polar residues" evidence="1">
    <location>
        <begin position="677"/>
        <end position="688"/>
    </location>
</feature>
<sequence length="870" mass="96787">MTSPINQNHPDSPKSFNKSVLRGNQNVPQIFHSKAKHRNRLSENHSNATPIRSLRSNSQSHSDGKVINLKQKKLPKNFTSVSTNYGHKRKNSNNPSSTPVENHQNQTKNLKKSKNSSNQNPKEISNSQSTLTKTNDSFQIGSSKHLQSIKSPLNQSDLFQDSFKTNNIPSLLFTKKTPAPNQLISLNSKTKCTKSSSPQTNSSTHSESFLHSKSKITSPNTSHTMNQSPLGQKSPNDQDCFPLGLRIETQCSPLTYQVMHSKEKIHQLNRAHGGWIEKLPPQLIDFQSDNFDRNHQANICTTALSTNNQNSTPSIKRMPCDWNDPFLEPIAGPMNSSNLKKLQDFPNRHTTQAVTPSLMPTESPLKSRIIVSETPPPSSLKSNKTLTLDELPETQDESGPQRQRSSLILCPNSFENHSLPPHSLDHLKHSSQPNVTELGCAQLEQESMLPLTQKSRANHILLFDSYLEESADLKSGGLSPIFPPSQTCQSPTSSFKTIDPTNYPEFTKQKSGSFPGIVFQPDLSSFNGPSSRIIVEDSQLASPPKKILAEDSQESPQRNQALTRSLAPPTPISVRVKPLKAFLNSSLHSKTKSPKSILALDSSLDSVNCEPQQVPNSSNTRHGNEDFSEPHVPVPQKSNKSDFMSQRVHQAWTSHPQSRLSSAKTFKQLRLDQFATGSRISSSSTATGREQRRLKEQEAQLASAEQDRIRKLLLTNAEREVFGRQIRLPNSPVSNLQEMEDEIVDADPTLPCFSSDFMIPDSDDVDQDGSSEGKGLQSENLEKQFQDRINRRQQRIAYENATLLETNQMILAPEVDKKTNSVDQIILGLPSTKELEILSDNPELENISTQDLISISKQILASSSAAMRET</sequence>
<feature type="region of interest" description="Disordered" evidence="1">
    <location>
        <begin position="677"/>
        <end position="702"/>
    </location>
</feature>
<feature type="region of interest" description="Disordered" evidence="1">
    <location>
        <begin position="607"/>
        <end position="643"/>
    </location>
</feature>
<dbReference type="Proteomes" id="UP000765509">
    <property type="component" value="Unassembled WGS sequence"/>
</dbReference>
<organism evidence="2 3">
    <name type="scientific">Austropuccinia psidii MF-1</name>
    <dbReference type="NCBI Taxonomy" id="1389203"/>
    <lineage>
        <taxon>Eukaryota</taxon>
        <taxon>Fungi</taxon>
        <taxon>Dikarya</taxon>
        <taxon>Basidiomycota</taxon>
        <taxon>Pucciniomycotina</taxon>
        <taxon>Pucciniomycetes</taxon>
        <taxon>Pucciniales</taxon>
        <taxon>Sphaerophragmiaceae</taxon>
        <taxon>Austropuccinia</taxon>
    </lineage>
</organism>
<feature type="region of interest" description="Disordered" evidence="1">
    <location>
        <begin position="187"/>
        <end position="239"/>
    </location>
</feature>
<feature type="region of interest" description="Disordered" evidence="1">
    <location>
        <begin position="542"/>
        <end position="569"/>
    </location>
</feature>
<feature type="compositionally biased region" description="Polar residues" evidence="1">
    <location>
        <begin position="209"/>
        <end position="237"/>
    </location>
</feature>